<feature type="chain" id="PRO_5016622764" evidence="1">
    <location>
        <begin position="28"/>
        <end position="197"/>
    </location>
</feature>
<dbReference type="Proteomes" id="UP000243494">
    <property type="component" value="Unassembled WGS sequence"/>
</dbReference>
<dbReference type="AlphaFoldDB" id="A0A371IVI5"/>
<dbReference type="RefSeq" id="WP_095405880.1">
    <property type="nucleotide sequence ID" value="NZ_NOJZ02000002.1"/>
</dbReference>
<protein>
    <submittedName>
        <fullName evidence="2">Uncharacterized protein</fullName>
    </submittedName>
</protein>
<evidence type="ECO:0000313" key="2">
    <source>
        <dbReference type="EMBL" id="RDY24494.1"/>
    </source>
</evidence>
<organism evidence="2 3">
    <name type="scientific">Romboutsia maritimum</name>
    <dbReference type="NCBI Taxonomy" id="2020948"/>
    <lineage>
        <taxon>Bacteria</taxon>
        <taxon>Bacillati</taxon>
        <taxon>Bacillota</taxon>
        <taxon>Clostridia</taxon>
        <taxon>Peptostreptococcales</taxon>
        <taxon>Peptostreptococcaceae</taxon>
        <taxon>Romboutsia</taxon>
    </lineage>
</organism>
<keyword evidence="1" id="KW-0732">Signal</keyword>
<evidence type="ECO:0000256" key="1">
    <source>
        <dbReference type="SAM" id="SignalP"/>
    </source>
</evidence>
<feature type="signal peptide" evidence="1">
    <location>
        <begin position="1"/>
        <end position="27"/>
    </location>
</feature>
<dbReference type="EMBL" id="NOJZ02000002">
    <property type="protein sequence ID" value="RDY24494.1"/>
    <property type="molecule type" value="Genomic_DNA"/>
</dbReference>
<reference evidence="2 3" key="1">
    <citation type="journal article" date="2017" name="Genome Announc.">
        <title>Draft Genome Sequence of Romboutsia maritimum sp. nov. Strain CCRI-22766(T), Isolated from Coastal Estuarine Mud.</title>
        <authorList>
            <person name="Maheux A.F."/>
            <person name="Boudreau D.K."/>
            <person name="Berube E."/>
            <person name="Boissinot M."/>
            <person name="Raymond F."/>
            <person name="Brodeur S."/>
            <person name="Corbeil J."/>
            <person name="Brightwell G."/>
            <person name="Broda D."/>
            <person name="Omar R.F."/>
            <person name="Bergeron M.G."/>
        </authorList>
    </citation>
    <scope>NUCLEOTIDE SEQUENCE [LARGE SCALE GENOMIC DNA]</scope>
    <source>
        <strain evidence="2 3">CCRI-22766</strain>
    </source>
</reference>
<comment type="caution">
    <text evidence="2">The sequence shown here is derived from an EMBL/GenBank/DDBJ whole genome shotgun (WGS) entry which is preliminary data.</text>
</comment>
<name>A0A371IVI5_9FIRM</name>
<evidence type="ECO:0000313" key="3">
    <source>
        <dbReference type="Proteomes" id="UP000243494"/>
    </source>
</evidence>
<gene>
    <name evidence="2" type="ORF">CHF27_002315</name>
</gene>
<keyword evidence="3" id="KW-1185">Reference proteome</keyword>
<proteinExistence type="predicted"/>
<sequence length="197" mass="22662">MKRAVKALSILCGGLLIISPLNSTSFAEDLNDRPKTQKEIVQSTERLDTKEEPKANEQKIDEEKAVINVVKPEVVQNISQVEQIENVEKEQQIKQENNQPQEVIKQEVIKQEDENKSTVEVIEQLNLEQSKELLKMRNSNVEYIYQGDENTFEVLKEKNLSGYVFLPNVDGDLGYFVDKNTTNIYYFHPSGYLDLIV</sequence>
<accession>A0A371IVI5</accession>
<dbReference type="OrthoDB" id="1752736at2"/>